<sequence length="317" mass="31995">MGLVTALAAGALVGGSLLSSKSANKNAARVQETSQNNTDANNALARDIYGQNKQILSPFVQRGNVAGNQINALLGLGGGPQNNMGSAQITPNALSQFEGQYSGNAGSPYGLGDNGGMNFGAGNNMGSAYLQANPDVAAEFGRVGAQFGNDPNAFAQFHYNTYGMNEGRAMPGATMGAQQQTPQSAQDAANAGFDIFKNSTGYKFRLGEGLDAVGSAYAGIGGLQSGAAMRGINEYGQNFASNEFGNYLNALGGQQAVGAGAGSALAGVGQNFAGTVIGNNNNNAQNQMQAQLGRQNGFANALGTLGGAGFGFMTGGR</sequence>
<protein>
    <recommendedName>
        <fullName evidence="2">DNA transfer protein</fullName>
    </recommendedName>
</protein>
<evidence type="ECO:0000313" key="1">
    <source>
        <dbReference type="EMBL" id="CAB5222559.1"/>
    </source>
</evidence>
<dbReference type="EMBL" id="LR798303">
    <property type="protein sequence ID" value="CAB5222559.1"/>
    <property type="molecule type" value="Genomic_DNA"/>
</dbReference>
<proteinExistence type="predicted"/>
<name>A0A6J7WWV6_9CAUD</name>
<organism evidence="1">
    <name type="scientific">uncultured Caudovirales phage</name>
    <dbReference type="NCBI Taxonomy" id="2100421"/>
    <lineage>
        <taxon>Viruses</taxon>
        <taxon>Duplodnaviria</taxon>
        <taxon>Heunggongvirae</taxon>
        <taxon>Uroviricota</taxon>
        <taxon>Caudoviricetes</taxon>
        <taxon>Peduoviridae</taxon>
        <taxon>Maltschvirus</taxon>
        <taxon>Maltschvirus maltsch</taxon>
    </lineage>
</organism>
<reference evidence="1" key="1">
    <citation type="submission" date="2020-05" db="EMBL/GenBank/DDBJ databases">
        <authorList>
            <person name="Chiriac C."/>
            <person name="Salcher M."/>
            <person name="Ghai R."/>
            <person name="Kavagutti S V."/>
        </authorList>
    </citation>
    <scope>NUCLEOTIDE SEQUENCE</scope>
</reference>
<accession>A0A6J7WWV6</accession>
<evidence type="ECO:0008006" key="2">
    <source>
        <dbReference type="Google" id="ProtNLM"/>
    </source>
</evidence>
<gene>
    <name evidence="1" type="ORF">UFOVP368_16</name>
</gene>